<gene>
    <name evidence="1" type="ORF">SM124_19050</name>
</gene>
<organism evidence="1 2">
    <name type="scientific">Robertmurraya mangrovi</name>
    <dbReference type="NCBI Taxonomy" id="3098077"/>
    <lineage>
        <taxon>Bacteria</taxon>
        <taxon>Bacillati</taxon>
        <taxon>Bacillota</taxon>
        <taxon>Bacilli</taxon>
        <taxon>Bacillales</taxon>
        <taxon>Bacillaceae</taxon>
        <taxon>Robertmurraya</taxon>
    </lineage>
</organism>
<dbReference type="EMBL" id="JAXOFX010000016">
    <property type="protein sequence ID" value="MDZ5473821.1"/>
    <property type="molecule type" value="Genomic_DNA"/>
</dbReference>
<sequence length="268" mass="31617">MRSLIANKLTYIWGEIEKYLEQEDKRNAKIISDELVKQRLFLLKNYPAYLYEYYLLAKATLEPSLLVEPLNIISFRSGSGIDYDAYYGALDEEHISSFSYTGIEPDLWPDQSGAPPNYLSWVWGEMNDLSQLSLNDSNVLIFPKSLKKLTYQETDALKRMIQVSKMEREIICIAFSAEEGMKPEFERNKFYSFVHTIMKWQKYQFLDKSTIERDSLYNYYKARDGRFDYPSRLIHFLRSNSVTKKWLPEVEGNKVYSEVIFLKKANLK</sequence>
<protein>
    <submittedName>
        <fullName evidence="1">Uncharacterized protein</fullName>
    </submittedName>
</protein>
<dbReference type="Proteomes" id="UP001290455">
    <property type="component" value="Unassembled WGS sequence"/>
</dbReference>
<dbReference type="RefSeq" id="WP_322448109.1">
    <property type="nucleotide sequence ID" value="NZ_JAXOFX010000016.1"/>
</dbReference>
<evidence type="ECO:0000313" key="1">
    <source>
        <dbReference type="EMBL" id="MDZ5473821.1"/>
    </source>
</evidence>
<keyword evidence="2" id="KW-1185">Reference proteome</keyword>
<evidence type="ECO:0000313" key="2">
    <source>
        <dbReference type="Proteomes" id="UP001290455"/>
    </source>
</evidence>
<comment type="caution">
    <text evidence="1">The sequence shown here is derived from an EMBL/GenBank/DDBJ whole genome shotgun (WGS) entry which is preliminary data.</text>
</comment>
<name>A0ABU5J3A3_9BACI</name>
<accession>A0ABU5J3A3</accession>
<proteinExistence type="predicted"/>
<reference evidence="1 2" key="1">
    <citation type="submission" date="2023-11" db="EMBL/GenBank/DDBJ databases">
        <title>Bacillus jintuensis, isolated from a mudflat on the Beibu Gulf coast.</title>
        <authorList>
            <person name="Li M."/>
        </authorList>
    </citation>
    <scope>NUCLEOTIDE SEQUENCE [LARGE SCALE GENOMIC DNA]</scope>
    <source>
        <strain evidence="1 2">31A1R</strain>
    </source>
</reference>